<keyword evidence="1" id="KW-0378">Hydrolase</keyword>
<name>H5Y600_9FIRM</name>
<dbReference type="Proteomes" id="UP000005104">
    <property type="component" value="Chromosome"/>
</dbReference>
<dbReference type="AlphaFoldDB" id="H5Y600"/>
<dbReference type="CDD" id="cd04678">
    <property type="entry name" value="NUDIX_MTH2_Nudt15"/>
    <property type="match status" value="1"/>
</dbReference>
<feature type="domain" description="Nudix hydrolase" evidence="2">
    <location>
        <begin position="36"/>
        <end position="164"/>
    </location>
</feature>
<evidence type="ECO:0000313" key="3">
    <source>
        <dbReference type="EMBL" id="EHQ90939.1"/>
    </source>
</evidence>
<evidence type="ECO:0000313" key="4">
    <source>
        <dbReference type="Proteomes" id="UP000005104"/>
    </source>
</evidence>
<evidence type="ECO:0000256" key="1">
    <source>
        <dbReference type="ARBA" id="ARBA00022801"/>
    </source>
</evidence>
<protein>
    <submittedName>
        <fullName evidence="3">ADP-ribose pyrophosphatase</fullName>
    </submittedName>
</protein>
<dbReference type="PANTHER" id="PTHR43222">
    <property type="entry name" value="NUDIX HYDROLASE 23"/>
    <property type="match status" value="1"/>
</dbReference>
<sequence>MRYKFCPHCGGKLSAKETLSLSRPKCLTCNRVFYQNPAVGVAAIIIRDKKILLGRRNSSYRDMWCIPCGYVEYYEDAREALIREIKEETNLEIKLGTVFDIHSNFHNPAQHTVGIWFLAEAYQGDIAPGDDIEALDFFSSAEIKAQNIVLAFPTDIKVLDALVNKGLIF</sequence>
<dbReference type="HOGENOM" id="CLU_037162_16_2_9"/>
<dbReference type="Pfam" id="PF00293">
    <property type="entry name" value="NUDIX"/>
    <property type="match status" value="1"/>
</dbReference>
<dbReference type="EMBL" id="CM001441">
    <property type="protein sequence ID" value="EHQ90939.1"/>
    <property type="molecule type" value="Genomic_DNA"/>
</dbReference>
<dbReference type="SUPFAM" id="SSF55811">
    <property type="entry name" value="Nudix"/>
    <property type="match status" value="1"/>
</dbReference>
<dbReference type="STRING" id="768710.DesyoDRAFT_3966"/>
<dbReference type="PROSITE" id="PS51462">
    <property type="entry name" value="NUDIX"/>
    <property type="match status" value="1"/>
</dbReference>
<dbReference type="Gene3D" id="3.90.79.10">
    <property type="entry name" value="Nucleoside Triphosphate Pyrophosphohydrolase"/>
    <property type="match status" value="1"/>
</dbReference>
<dbReference type="OrthoDB" id="9786141at2"/>
<evidence type="ECO:0000259" key="2">
    <source>
        <dbReference type="PROSITE" id="PS51462"/>
    </source>
</evidence>
<gene>
    <name evidence="3" type="ORF">DesyoDRAFT_3966</name>
</gene>
<reference evidence="3 4" key="1">
    <citation type="submission" date="2011-11" db="EMBL/GenBank/DDBJ databases">
        <title>The Noncontiguous Finished genome of Desulfosporosinus youngiae DSM 17734.</title>
        <authorList>
            <consortium name="US DOE Joint Genome Institute (JGI-PGF)"/>
            <person name="Lucas S."/>
            <person name="Han J."/>
            <person name="Lapidus A."/>
            <person name="Cheng J.-F."/>
            <person name="Goodwin L."/>
            <person name="Pitluck S."/>
            <person name="Peters L."/>
            <person name="Ovchinnikova G."/>
            <person name="Lu M."/>
            <person name="Land M.L."/>
            <person name="Hauser L."/>
            <person name="Pester M."/>
            <person name="Spring S."/>
            <person name="Ollivier B."/>
            <person name="Rattei T."/>
            <person name="Klenk H.-P."/>
            <person name="Wagner M."/>
            <person name="Loy A."/>
            <person name="Woyke T.J."/>
        </authorList>
    </citation>
    <scope>NUCLEOTIDE SEQUENCE [LARGE SCALE GENOMIC DNA]</scope>
    <source>
        <strain evidence="3 4">DSM 17734</strain>
    </source>
</reference>
<dbReference type="InterPro" id="IPR000086">
    <property type="entry name" value="NUDIX_hydrolase_dom"/>
</dbReference>
<organism evidence="3 4">
    <name type="scientific">Desulfosporosinus youngiae DSM 17734</name>
    <dbReference type="NCBI Taxonomy" id="768710"/>
    <lineage>
        <taxon>Bacteria</taxon>
        <taxon>Bacillati</taxon>
        <taxon>Bacillota</taxon>
        <taxon>Clostridia</taxon>
        <taxon>Eubacteriales</taxon>
        <taxon>Desulfitobacteriaceae</taxon>
        <taxon>Desulfosporosinus</taxon>
    </lineage>
</organism>
<proteinExistence type="predicted"/>
<dbReference type="InterPro" id="IPR020084">
    <property type="entry name" value="NUDIX_hydrolase_CS"/>
</dbReference>
<keyword evidence="4" id="KW-1185">Reference proteome</keyword>
<dbReference type="eggNOG" id="COG1051">
    <property type="taxonomic scope" value="Bacteria"/>
</dbReference>
<dbReference type="PROSITE" id="PS00893">
    <property type="entry name" value="NUDIX_BOX"/>
    <property type="match status" value="1"/>
</dbReference>
<dbReference type="InterPro" id="IPR015797">
    <property type="entry name" value="NUDIX_hydrolase-like_dom_sf"/>
</dbReference>
<accession>H5Y600</accession>
<dbReference type="PANTHER" id="PTHR43222:SF2">
    <property type="entry name" value="NUDIX HYDROLASE 23, CHLOROPLASTIC"/>
    <property type="match status" value="1"/>
</dbReference>
<dbReference type="GO" id="GO:0016787">
    <property type="term" value="F:hydrolase activity"/>
    <property type="evidence" value="ECO:0007669"/>
    <property type="project" value="UniProtKB-KW"/>
</dbReference>
<dbReference type="RefSeq" id="WP_007785588.1">
    <property type="nucleotide sequence ID" value="NZ_CM001441.1"/>
</dbReference>